<dbReference type="SMART" id="SM00248">
    <property type="entry name" value="ANK"/>
    <property type="match status" value="1"/>
</dbReference>
<keyword evidence="1" id="KW-0677">Repeat</keyword>
<evidence type="ECO:0000313" key="4">
    <source>
        <dbReference type="EMBL" id="KAF2184913.1"/>
    </source>
</evidence>
<protein>
    <submittedName>
        <fullName evidence="4">Uncharacterized protein</fullName>
    </submittedName>
</protein>
<keyword evidence="5" id="KW-1185">Reference proteome</keyword>
<dbReference type="SUPFAM" id="SSF48403">
    <property type="entry name" value="Ankyrin repeat"/>
    <property type="match status" value="1"/>
</dbReference>
<dbReference type="Proteomes" id="UP000800200">
    <property type="component" value="Unassembled WGS sequence"/>
</dbReference>
<name>A0A6A6E111_9PEZI</name>
<dbReference type="Gene3D" id="3.40.50.300">
    <property type="entry name" value="P-loop containing nucleotide triphosphate hydrolases"/>
    <property type="match status" value="1"/>
</dbReference>
<dbReference type="PANTHER" id="PTHR10039:SF5">
    <property type="entry name" value="NACHT DOMAIN-CONTAINING PROTEIN"/>
    <property type="match status" value="1"/>
</dbReference>
<dbReference type="AlphaFoldDB" id="A0A6A6E111"/>
<dbReference type="Pfam" id="PF22939">
    <property type="entry name" value="WHD_GPIID"/>
    <property type="match status" value="1"/>
</dbReference>
<dbReference type="InterPro" id="IPR002110">
    <property type="entry name" value="Ankyrin_rpt"/>
</dbReference>
<feature type="domain" description="GPI inositol-deacylase winged helix" evidence="2">
    <location>
        <begin position="348"/>
        <end position="432"/>
    </location>
</feature>
<dbReference type="EMBL" id="ML994636">
    <property type="protein sequence ID" value="KAF2184913.1"/>
    <property type="molecule type" value="Genomic_DNA"/>
</dbReference>
<evidence type="ECO:0000259" key="2">
    <source>
        <dbReference type="Pfam" id="PF22939"/>
    </source>
</evidence>
<proteinExistence type="predicted"/>
<dbReference type="PANTHER" id="PTHR10039">
    <property type="entry name" value="AMELOGENIN"/>
    <property type="match status" value="1"/>
</dbReference>
<dbReference type="InterPro" id="IPR054471">
    <property type="entry name" value="GPIID_WHD"/>
</dbReference>
<dbReference type="Pfam" id="PF24883">
    <property type="entry name" value="NPHP3_N"/>
    <property type="match status" value="1"/>
</dbReference>
<accession>A0A6A6E111</accession>
<dbReference type="OrthoDB" id="1577640at2759"/>
<feature type="domain" description="Nephrocystin 3-like N-terminal" evidence="3">
    <location>
        <begin position="62"/>
        <end position="240"/>
    </location>
</feature>
<feature type="non-terminal residue" evidence="4">
    <location>
        <position position="586"/>
    </location>
</feature>
<dbReference type="SUPFAM" id="SSF52540">
    <property type="entry name" value="P-loop containing nucleoside triphosphate hydrolases"/>
    <property type="match status" value="1"/>
</dbReference>
<gene>
    <name evidence="4" type="ORF">K469DRAFT_633216</name>
</gene>
<organism evidence="4 5">
    <name type="scientific">Zopfia rhizophila CBS 207.26</name>
    <dbReference type="NCBI Taxonomy" id="1314779"/>
    <lineage>
        <taxon>Eukaryota</taxon>
        <taxon>Fungi</taxon>
        <taxon>Dikarya</taxon>
        <taxon>Ascomycota</taxon>
        <taxon>Pezizomycotina</taxon>
        <taxon>Dothideomycetes</taxon>
        <taxon>Dothideomycetes incertae sedis</taxon>
        <taxon>Zopfiaceae</taxon>
        <taxon>Zopfia</taxon>
    </lineage>
</organism>
<reference evidence="4" key="1">
    <citation type="journal article" date="2020" name="Stud. Mycol.">
        <title>101 Dothideomycetes genomes: a test case for predicting lifestyles and emergence of pathogens.</title>
        <authorList>
            <person name="Haridas S."/>
            <person name="Albert R."/>
            <person name="Binder M."/>
            <person name="Bloem J."/>
            <person name="Labutti K."/>
            <person name="Salamov A."/>
            <person name="Andreopoulos B."/>
            <person name="Baker S."/>
            <person name="Barry K."/>
            <person name="Bills G."/>
            <person name="Bluhm B."/>
            <person name="Cannon C."/>
            <person name="Castanera R."/>
            <person name="Culley D."/>
            <person name="Daum C."/>
            <person name="Ezra D."/>
            <person name="Gonzalez J."/>
            <person name="Henrissat B."/>
            <person name="Kuo A."/>
            <person name="Liang C."/>
            <person name="Lipzen A."/>
            <person name="Lutzoni F."/>
            <person name="Magnuson J."/>
            <person name="Mondo S."/>
            <person name="Nolan M."/>
            <person name="Ohm R."/>
            <person name="Pangilinan J."/>
            <person name="Park H.-J."/>
            <person name="Ramirez L."/>
            <person name="Alfaro M."/>
            <person name="Sun H."/>
            <person name="Tritt A."/>
            <person name="Yoshinaga Y."/>
            <person name="Zwiers L.-H."/>
            <person name="Turgeon B."/>
            <person name="Goodwin S."/>
            <person name="Spatafora J."/>
            <person name="Crous P."/>
            <person name="Grigoriev I."/>
        </authorList>
    </citation>
    <scope>NUCLEOTIDE SEQUENCE</scope>
    <source>
        <strain evidence="4">CBS 207.26</strain>
    </source>
</reference>
<evidence type="ECO:0000313" key="5">
    <source>
        <dbReference type="Proteomes" id="UP000800200"/>
    </source>
</evidence>
<dbReference type="InterPro" id="IPR027417">
    <property type="entry name" value="P-loop_NTPase"/>
</dbReference>
<evidence type="ECO:0000256" key="1">
    <source>
        <dbReference type="ARBA" id="ARBA00022737"/>
    </source>
</evidence>
<dbReference type="Gene3D" id="1.25.40.20">
    <property type="entry name" value="Ankyrin repeat-containing domain"/>
    <property type="match status" value="1"/>
</dbReference>
<dbReference type="InterPro" id="IPR036770">
    <property type="entry name" value="Ankyrin_rpt-contain_sf"/>
</dbReference>
<evidence type="ECO:0000259" key="3">
    <source>
        <dbReference type="Pfam" id="PF24883"/>
    </source>
</evidence>
<dbReference type="InterPro" id="IPR056884">
    <property type="entry name" value="NPHP3-like_N"/>
</dbReference>
<dbReference type="Pfam" id="PF12796">
    <property type="entry name" value="Ank_2"/>
    <property type="match status" value="1"/>
</dbReference>
<sequence>MTTGHSFQNVSIFGSSHLHMGDTYGVEAEHSPMQECLRSLAFLEMNDRPNNIAQAAEGTSEGTCKWLLGHQTYRDWVSHHRGLLWIKGKPGSGKSTLLRYALRNVQAEHGAEDRTLILSFFFHGRGSELQRTPLGLFRSLLHQLLSQIPSALSDIVETFKYRQKTIGTPGEKWRWHPHELQGFLESSLLKVLDRCPVKIFVDGLDECGVENVIGLVDIFKALLQRLPSTTSQFGICFTCRHYPILEFDDGLAICVEQENEGDIATYVQARLSVLRIRSTSVILHEITARAEGVFLWARLVVERVLELERKGVGLRRIRPEIQRMPPDLGSLYQELLGSIDEVPASLKLMQWICFATRPLSLDELRWAMAVDADCPHKTLQQCQKAEDYIDDNEKMERRVKTLSCGLAEIVPSFNAQVVQVIHQSVKDFFVERGPLALDAAPNSENSAAGGAHYRLSRSCIRYLAMGEIAQSIGLNWWNLASMFPLLHYATTSWVTHAKQSEAEMVSQVERLFCGRHKDIAKRLLATEKVDINAKDKYGRTPLLWAVENRHEAIVELLLATEKVDVDSKDADVRTPLWWAAGDGHEA</sequence>